<name>A0A1A0RHF7_MYCPR</name>
<dbReference type="EMBL" id="LZSO01000009">
    <property type="protein sequence ID" value="OBB33134.1"/>
    <property type="molecule type" value="Genomic_DNA"/>
</dbReference>
<dbReference type="RefSeq" id="WP_064929890.1">
    <property type="nucleotide sequence ID" value="NZ_LZSO01000009.1"/>
</dbReference>
<proteinExistence type="predicted"/>
<keyword evidence="2" id="KW-0812">Transmembrane</keyword>
<evidence type="ECO:0000256" key="1">
    <source>
        <dbReference type="SAM" id="MobiDB-lite"/>
    </source>
</evidence>
<keyword evidence="2" id="KW-0472">Membrane</keyword>
<feature type="region of interest" description="Disordered" evidence="1">
    <location>
        <begin position="173"/>
        <end position="208"/>
    </location>
</feature>
<protein>
    <submittedName>
        <fullName evidence="3">Uncharacterized protein</fullName>
    </submittedName>
</protein>
<dbReference type="AlphaFoldDB" id="A0A1A0RHF7"/>
<dbReference type="OrthoDB" id="4520927at2"/>
<keyword evidence="2" id="KW-1133">Transmembrane helix</keyword>
<reference evidence="4" key="1">
    <citation type="submission" date="2016-06" db="EMBL/GenBank/DDBJ databases">
        <authorList>
            <person name="Sutton G."/>
            <person name="Brinkac L."/>
            <person name="Sanka R."/>
            <person name="Adams M."/>
            <person name="Lau E."/>
            <person name="Mehaffy C."/>
            <person name="Tameris M."/>
            <person name="Hatherill M."/>
            <person name="Hanekom W."/>
            <person name="Mahomed H."/>
            <person name="Mcshane H."/>
        </authorList>
    </citation>
    <scope>NUCLEOTIDE SEQUENCE [LARGE SCALE GENOMIC DNA]</scope>
    <source>
        <strain evidence="4">852002-51209_SCH5440388</strain>
    </source>
</reference>
<sequence>MSVDAPAGENLALISRTEYLDTPTRIRRGVCAALLLAAAPLLLILVASGVPPAIVMVVVGASLTSSVLYSVVGRMTGRRAAVRLALVDGQVLIGTEDSEGVVRPLADLVDVGLSAEESPETRIALADRDLRVQGVRYLQLTFRDGADFHVAVLEDDPVAAEILRRLRRAVPEKPRKYKQMRPAGRRGTSTESVSVTTQAAPPRPVEPDVVVAGPGASPAADVRLWEAARAVHRRVLSEYGAYELEPALYLRYPGVTDITREHVMDFHTALEEAQALATDAYPDAAFAGRYRAAVDALRRQWVRCERDGKVTGTSYLADDDRADLDTAAKLYNHAQATDQPAEKTSYLRKVQQIVVDLDGRGRVHLPRPVVAAIESQVRLALEPGPGSAG</sequence>
<evidence type="ECO:0000313" key="3">
    <source>
        <dbReference type="EMBL" id="OBB33134.1"/>
    </source>
</evidence>
<gene>
    <name evidence="3" type="ORF">A5792_12025</name>
</gene>
<dbReference type="Proteomes" id="UP000093902">
    <property type="component" value="Unassembled WGS sequence"/>
</dbReference>
<accession>A0A1A0RHF7</accession>
<comment type="caution">
    <text evidence="3">The sequence shown here is derived from an EMBL/GenBank/DDBJ whole genome shotgun (WGS) entry which is preliminary data.</text>
</comment>
<evidence type="ECO:0000313" key="4">
    <source>
        <dbReference type="Proteomes" id="UP000093902"/>
    </source>
</evidence>
<feature type="transmembrane region" description="Helical" evidence="2">
    <location>
        <begin position="29"/>
        <end position="47"/>
    </location>
</feature>
<organism evidence="3 4">
    <name type="scientific">Mycolicibacterium peregrinum</name>
    <name type="common">Mycobacterium peregrinum</name>
    <dbReference type="NCBI Taxonomy" id="43304"/>
    <lineage>
        <taxon>Bacteria</taxon>
        <taxon>Bacillati</taxon>
        <taxon>Actinomycetota</taxon>
        <taxon>Actinomycetes</taxon>
        <taxon>Mycobacteriales</taxon>
        <taxon>Mycobacteriaceae</taxon>
        <taxon>Mycolicibacterium</taxon>
    </lineage>
</organism>
<feature type="compositionally biased region" description="Polar residues" evidence="1">
    <location>
        <begin position="187"/>
        <end position="199"/>
    </location>
</feature>
<feature type="transmembrane region" description="Helical" evidence="2">
    <location>
        <begin position="53"/>
        <end position="72"/>
    </location>
</feature>
<evidence type="ECO:0000256" key="2">
    <source>
        <dbReference type="SAM" id="Phobius"/>
    </source>
</evidence>